<organism evidence="1">
    <name type="scientific">Anguilla anguilla</name>
    <name type="common">European freshwater eel</name>
    <name type="synonym">Muraena anguilla</name>
    <dbReference type="NCBI Taxonomy" id="7936"/>
    <lineage>
        <taxon>Eukaryota</taxon>
        <taxon>Metazoa</taxon>
        <taxon>Chordata</taxon>
        <taxon>Craniata</taxon>
        <taxon>Vertebrata</taxon>
        <taxon>Euteleostomi</taxon>
        <taxon>Actinopterygii</taxon>
        <taxon>Neopterygii</taxon>
        <taxon>Teleostei</taxon>
        <taxon>Anguilliformes</taxon>
        <taxon>Anguillidae</taxon>
        <taxon>Anguilla</taxon>
    </lineage>
</organism>
<dbReference type="AlphaFoldDB" id="A0A0E9X2G5"/>
<proteinExistence type="predicted"/>
<dbReference type="EMBL" id="GBXM01011670">
    <property type="protein sequence ID" value="JAH96907.1"/>
    <property type="molecule type" value="Transcribed_RNA"/>
</dbReference>
<reference evidence="1" key="1">
    <citation type="submission" date="2014-11" db="EMBL/GenBank/DDBJ databases">
        <authorList>
            <person name="Amaro Gonzalez C."/>
        </authorList>
    </citation>
    <scope>NUCLEOTIDE SEQUENCE</scope>
</reference>
<reference evidence="1" key="2">
    <citation type="journal article" date="2015" name="Fish Shellfish Immunol.">
        <title>Early steps in the European eel (Anguilla anguilla)-Vibrio vulnificus interaction in the gills: Role of the RtxA13 toxin.</title>
        <authorList>
            <person name="Callol A."/>
            <person name="Pajuelo D."/>
            <person name="Ebbesson L."/>
            <person name="Teles M."/>
            <person name="MacKenzie S."/>
            <person name="Amaro C."/>
        </authorList>
    </citation>
    <scope>NUCLEOTIDE SEQUENCE</scope>
</reference>
<evidence type="ECO:0000313" key="1">
    <source>
        <dbReference type="EMBL" id="JAH96907.1"/>
    </source>
</evidence>
<accession>A0A0E9X2G5</accession>
<protein>
    <submittedName>
        <fullName evidence="1">Uncharacterized protein</fullName>
    </submittedName>
</protein>
<name>A0A0E9X2G5_ANGAN</name>
<sequence length="125" mass="14099">MQNICMPFVTIDKNGNQLKYILKRISARTAHEAVLMLIHFCLNKVSSAGTEPHATHTTSHGSVKHRRSECSGNIGMPCAPYQMLWPTKTQTFNTFLQQSHTLSTQTEDPESKFVFQHKDHLKCAG</sequence>